<name>A0A831LKX9_9BACT</name>
<dbReference type="SUPFAM" id="SSF47384">
    <property type="entry name" value="Homodimeric domain of signal transducing histidine kinase"/>
    <property type="match status" value="1"/>
</dbReference>
<evidence type="ECO:0000259" key="13">
    <source>
        <dbReference type="PROSITE" id="PS50851"/>
    </source>
</evidence>
<dbReference type="InterPro" id="IPR037006">
    <property type="entry name" value="CheA-like_homodim_sf"/>
</dbReference>
<feature type="domain" description="Histidine kinase" evidence="12">
    <location>
        <begin position="102"/>
        <end position="305"/>
    </location>
</feature>
<dbReference type="EMBL" id="DSDO01000240">
    <property type="protein sequence ID" value="HDR46742.1"/>
    <property type="molecule type" value="Genomic_DNA"/>
</dbReference>
<dbReference type="PROSITE" id="PS50109">
    <property type="entry name" value="HIS_KIN"/>
    <property type="match status" value="1"/>
</dbReference>
<evidence type="ECO:0000256" key="7">
    <source>
        <dbReference type="ARBA" id="ARBA00022777"/>
    </source>
</evidence>
<comment type="caution">
    <text evidence="14">The sequence shown here is derived from an EMBL/GenBank/DDBJ whole genome shotgun (WGS) entry which is preliminary data.</text>
</comment>
<dbReference type="PROSITE" id="PS50851">
    <property type="entry name" value="CHEW"/>
    <property type="match status" value="1"/>
</dbReference>
<keyword evidence="9" id="KW-0902">Two-component regulatory system</keyword>
<evidence type="ECO:0000256" key="9">
    <source>
        <dbReference type="ARBA" id="ARBA00023012"/>
    </source>
</evidence>
<dbReference type="AlphaFoldDB" id="A0A831LKX9"/>
<evidence type="ECO:0000259" key="12">
    <source>
        <dbReference type="PROSITE" id="PS50109"/>
    </source>
</evidence>
<proteinExistence type="predicted"/>
<evidence type="ECO:0000256" key="11">
    <source>
        <dbReference type="SAM" id="MobiDB-lite"/>
    </source>
</evidence>
<dbReference type="GO" id="GO:0005737">
    <property type="term" value="C:cytoplasm"/>
    <property type="evidence" value="ECO:0007669"/>
    <property type="project" value="InterPro"/>
</dbReference>
<evidence type="ECO:0000256" key="8">
    <source>
        <dbReference type="ARBA" id="ARBA00022840"/>
    </source>
</evidence>
<dbReference type="Pfam" id="PF02518">
    <property type="entry name" value="HATPase_c"/>
    <property type="match status" value="1"/>
</dbReference>
<dbReference type="InterPro" id="IPR036097">
    <property type="entry name" value="HisK_dim/P_sf"/>
</dbReference>
<dbReference type="GO" id="GO:0005524">
    <property type="term" value="F:ATP binding"/>
    <property type="evidence" value="ECO:0007669"/>
    <property type="project" value="UniProtKB-KW"/>
</dbReference>
<gene>
    <name evidence="14" type="ORF">ENN94_03475</name>
</gene>
<dbReference type="InterPro" id="IPR004358">
    <property type="entry name" value="Sig_transdc_His_kin-like_C"/>
</dbReference>
<dbReference type="GO" id="GO:0000155">
    <property type="term" value="F:phosphorelay sensor kinase activity"/>
    <property type="evidence" value="ECO:0007669"/>
    <property type="project" value="InterPro"/>
</dbReference>
<evidence type="ECO:0000256" key="3">
    <source>
        <dbReference type="ARBA" id="ARBA00021495"/>
    </source>
</evidence>
<dbReference type="InterPro" id="IPR005467">
    <property type="entry name" value="His_kinase_dom"/>
</dbReference>
<dbReference type="Proteomes" id="UP000886162">
    <property type="component" value="Unassembled WGS sequence"/>
</dbReference>
<reference evidence="14" key="1">
    <citation type="journal article" date="2020" name="mSystems">
        <title>Genome- and Community-Level Interaction Insights into Carbon Utilization and Element Cycling Functions of Hydrothermarchaeota in Hydrothermal Sediment.</title>
        <authorList>
            <person name="Zhou Z."/>
            <person name="Liu Y."/>
            <person name="Xu W."/>
            <person name="Pan J."/>
            <person name="Luo Z.H."/>
            <person name="Li M."/>
        </authorList>
    </citation>
    <scope>NUCLEOTIDE SEQUENCE [LARGE SCALE GENOMIC DNA]</scope>
    <source>
        <strain evidence="14">SpSt-1220</strain>
    </source>
</reference>
<dbReference type="SUPFAM" id="SSF55874">
    <property type="entry name" value="ATPase domain of HSP90 chaperone/DNA topoisomerase II/histidine kinase"/>
    <property type="match status" value="1"/>
</dbReference>
<dbReference type="CDD" id="cd16916">
    <property type="entry name" value="HATPase_CheA-like"/>
    <property type="match status" value="1"/>
</dbReference>
<dbReference type="InterPro" id="IPR004105">
    <property type="entry name" value="CheA-like_dim"/>
</dbReference>
<dbReference type="Pfam" id="PF01584">
    <property type="entry name" value="CheW"/>
    <property type="match status" value="1"/>
</dbReference>
<feature type="domain" description="CheW-like" evidence="13">
    <location>
        <begin position="307"/>
        <end position="442"/>
    </location>
</feature>
<evidence type="ECO:0000313" key="14">
    <source>
        <dbReference type="EMBL" id="HDR46742.1"/>
    </source>
</evidence>
<dbReference type="SMART" id="SM01231">
    <property type="entry name" value="H-kinase_dim"/>
    <property type="match status" value="1"/>
</dbReference>
<dbReference type="Pfam" id="PF02895">
    <property type="entry name" value="H-kinase_dim"/>
    <property type="match status" value="1"/>
</dbReference>
<dbReference type="Gene3D" id="3.30.565.10">
    <property type="entry name" value="Histidine kinase-like ATPase, C-terminal domain"/>
    <property type="match status" value="1"/>
</dbReference>
<evidence type="ECO:0000256" key="5">
    <source>
        <dbReference type="ARBA" id="ARBA00022553"/>
    </source>
</evidence>
<dbReference type="InterPro" id="IPR036890">
    <property type="entry name" value="HATPase_C_sf"/>
</dbReference>
<feature type="compositionally biased region" description="Low complexity" evidence="11">
    <location>
        <begin position="26"/>
        <end position="54"/>
    </location>
</feature>
<dbReference type="SMART" id="SM00387">
    <property type="entry name" value="HATPase_c"/>
    <property type="match status" value="1"/>
</dbReference>
<dbReference type="EC" id="2.7.13.3" evidence="2"/>
<organism evidence="14">
    <name type="scientific">Geoalkalibacter subterraneus</name>
    <dbReference type="NCBI Taxonomy" id="483547"/>
    <lineage>
        <taxon>Bacteria</taxon>
        <taxon>Pseudomonadati</taxon>
        <taxon>Thermodesulfobacteriota</taxon>
        <taxon>Desulfuromonadia</taxon>
        <taxon>Desulfuromonadales</taxon>
        <taxon>Geoalkalibacteraceae</taxon>
        <taxon>Geoalkalibacter</taxon>
    </lineage>
</organism>
<comment type="catalytic activity">
    <reaction evidence="1">
        <text>ATP + protein L-histidine = ADP + protein N-phospho-L-histidine.</text>
        <dbReference type="EC" id="2.7.13.3"/>
    </reaction>
</comment>
<keyword evidence="4" id="KW-0145">Chemotaxis</keyword>
<evidence type="ECO:0000256" key="2">
    <source>
        <dbReference type="ARBA" id="ARBA00012438"/>
    </source>
</evidence>
<keyword evidence="5" id="KW-0597">Phosphoprotein</keyword>
<dbReference type="PANTHER" id="PTHR43395:SF10">
    <property type="entry name" value="CHEMOTAXIS PROTEIN CHEA"/>
    <property type="match status" value="1"/>
</dbReference>
<dbReference type="GO" id="GO:0006935">
    <property type="term" value="P:chemotaxis"/>
    <property type="evidence" value="ECO:0007669"/>
    <property type="project" value="UniProtKB-KW"/>
</dbReference>
<evidence type="ECO:0000256" key="10">
    <source>
        <dbReference type="ARBA" id="ARBA00035100"/>
    </source>
</evidence>
<dbReference type="SUPFAM" id="SSF50341">
    <property type="entry name" value="CheW-like"/>
    <property type="match status" value="1"/>
</dbReference>
<keyword evidence="8" id="KW-0067">ATP-binding</keyword>
<protein>
    <recommendedName>
        <fullName evidence="3">Chemotaxis protein CheA</fullName>
        <ecNumber evidence="2">2.7.13.3</ecNumber>
    </recommendedName>
</protein>
<dbReference type="SMART" id="SM00260">
    <property type="entry name" value="CheW"/>
    <property type="match status" value="1"/>
</dbReference>
<dbReference type="InterPro" id="IPR002545">
    <property type="entry name" value="CheW-lke_dom"/>
</dbReference>
<evidence type="ECO:0000256" key="1">
    <source>
        <dbReference type="ARBA" id="ARBA00000085"/>
    </source>
</evidence>
<sequence length="448" mass="49036">AEEPPPALPEPSSAAPPAEEKKTPEAAKPAAKPAPEAKAQPQQAKPQAKAQAPARRQDIRVDLEKLDNLINLIGEIVIAENMLIRNPDLDGLELENFQKAGQHMSKLVRELQEMAMVLRMIPVSGLFRRMIRLVHDISLKAGKKVELKLSGEETEMDKTVIETITDPLVHILRNSCDHGIEPPEERRKLGKPEKGVVRLSACHEEGEVWITIEDDGRGLDRDKLLAKAISKGLVEGDGSDMSDKAIYNLIFAPGFSTADKITDISGRGVGMDVVRQNLDKIKGRVEVNSKPGKGTRINLRIPLTLAIIDGMLVRIGQTKAILPTLAIREAFRPREDALTITPDGDTLIRVRESFYPVLRLYEVLGKQPDSDQIKDGILITLENQDNRLCLLVDEILGQQQTVIKGLSDYIGSVRAVSGCTIMGNGEVCLILDVGSLMEISHGETLAGA</sequence>
<dbReference type="InterPro" id="IPR051315">
    <property type="entry name" value="Bact_Chemotaxis_CheA"/>
</dbReference>
<keyword evidence="6" id="KW-0808">Transferase</keyword>
<accession>A0A831LKX9</accession>
<dbReference type="PRINTS" id="PR00344">
    <property type="entry name" value="BCTRLSENSOR"/>
</dbReference>
<dbReference type="InterPro" id="IPR003594">
    <property type="entry name" value="HATPase_dom"/>
</dbReference>
<dbReference type="Gene3D" id="2.30.30.40">
    <property type="entry name" value="SH3 Domains"/>
    <property type="match status" value="1"/>
</dbReference>
<feature type="region of interest" description="Disordered" evidence="11">
    <location>
        <begin position="1"/>
        <end position="56"/>
    </location>
</feature>
<keyword evidence="8" id="KW-0547">Nucleotide-binding</keyword>
<comment type="function">
    <text evidence="10">Involved in the transmission of sensory signals from the chemoreceptors to the flagellar motors. CheA is autophosphorylated; it can transfer its phosphate group to either CheB or CheY.</text>
</comment>
<feature type="non-terminal residue" evidence="14">
    <location>
        <position position="1"/>
    </location>
</feature>
<evidence type="ECO:0000256" key="4">
    <source>
        <dbReference type="ARBA" id="ARBA00022500"/>
    </source>
</evidence>
<dbReference type="FunFam" id="3.30.565.10:FF:000016">
    <property type="entry name" value="Chemotaxis protein CheA, putative"/>
    <property type="match status" value="1"/>
</dbReference>
<dbReference type="PANTHER" id="PTHR43395">
    <property type="entry name" value="SENSOR HISTIDINE KINASE CHEA"/>
    <property type="match status" value="1"/>
</dbReference>
<dbReference type="InterPro" id="IPR036061">
    <property type="entry name" value="CheW-like_dom_sf"/>
</dbReference>
<dbReference type="Gene3D" id="1.10.287.560">
    <property type="entry name" value="Histidine kinase CheA-like, homodimeric domain"/>
    <property type="match status" value="1"/>
</dbReference>
<keyword evidence="7" id="KW-0418">Kinase</keyword>
<evidence type="ECO:0000256" key="6">
    <source>
        <dbReference type="ARBA" id="ARBA00022679"/>
    </source>
</evidence>